<keyword evidence="2" id="KW-1185">Reference proteome</keyword>
<dbReference type="Proteomes" id="UP000291838">
    <property type="component" value="Unassembled WGS sequence"/>
</dbReference>
<protein>
    <recommendedName>
        <fullName evidence="3">Alpha/beta hydrolase</fullName>
    </recommendedName>
</protein>
<sequence>MLLSPNATVDGLGEEPKLFVASEDEPVANVSTELAASSPGEENEVTILPGTAHAQNIFATDQAGPVLDAMLQRLKRFAAP</sequence>
<name>A0A4Q2RMM1_9ACTN</name>
<evidence type="ECO:0000313" key="2">
    <source>
        <dbReference type="Proteomes" id="UP000291838"/>
    </source>
</evidence>
<evidence type="ECO:0000313" key="1">
    <source>
        <dbReference type="EMBL" id="RYB89094.1"/>
    </source>
</evidence>
<comment type="caution">
    <text evidence="1">The sequence shown here is derived from an EMBL/GenBank/DDBJ whole genome shotgun (WGS) entry which is preliminary data.</text>
</comment>
<dbReference type="OrthoDB" id="4466564at2"/>
<dbReference type="AlphaFoldDB" id="A0A4Q2RMM1"/>
<dbReference type="EMBL" id="SDWS01000009">
    <property type="protein sequence ID" value="RYB89094.1"/>
    <property type="molecule type" value="Genomic_DNA"/>
</dbReference>
<organism evidence="1 2">
    <name type="scientific">Nocardioides glacieisoli</name>
    <dbReference type="NCBI Taxonomy" id="1168730"/>
    <lineage>
        <taxon>Bacteria</taxon>
        <taxon>Bacillati</taxon>
        <taxon>Actinomycetota</taxon>
        <taxon>Actinomycetes</taxon>
        <taxon>Propionibacteriales</taxon>
        <taxon>Nocardioidaceae</taxon>
        <taxon>Nocardioides</taxon>
    </lineage>
</organism>
<reference evidence="1 2" key="1">
    <citation type="submission" date="2019-01" db="EMBL/GenBank/DDBJ databases">
        <title>Novel species of Nocardioides.</title>
        <authorList>
            <person name="Liu Q."/>
            <person name="Xin Y.-H."/>
        </authorList>
    </citation>
    <scope>NUCLEOTIDE SEQUENCE [LARGE SCALE GENOMIC DNA]</scope>
    <source>
        <strain evidence="1 2">HLT3-15</strain>
    </source>
</reference>
<evidence type="ECO:0008006" key="3">
    <source>
        <dbReference type="Google" id="ProtNLM"/>
    </source>
</evidence>
<gene>
    <name evidence="1" type="ORF">EUA06_17740</name>
</gene>
<proteinExistence type="predicted"/>
<accession>A0A4Q2RMM1</accession>